<dbReference type="InterPro" id="IPR024626">
    <property type="entry name" value="Kri1-like_C"/>
</dbReference>
<sequence length="502" mass="59589">MKDKYGSLLRNSDSESESESEPEDENAELIDDKVAEDFLSLLPKLANRDGSLKDPNVKFFKEEPQKIIEKQKKQKAYTYKDMVREEVLENLNKQNFTEDDVSHTTKPIDFEEQPIAQKEIIAKKEFLKAAALDDEDDTLLKKRVKSKEEAEKEENEYLKFVQSLRKKKDPSAEVLVNYWTDDKNVDEDEKFLRSYIINKGWVDKNNEEIPTYDEIINEDDEDEKDIQQQEKYEEAFNFRFEEPGSTVVPSFPRNPEESARKPDEKRKLKRQRRKEKKDKEKKQKEDEKKHLMRLKKEQIMDRLKIISEITGATDEKLKGIDLDGEWDPEAYDKEMNSVFNNDYYNEQENEDEKPVFSDEEEAPLPQIPGHSIRKEAQGEGQEGKEVDPKVLEEEKKELDKYLEEYYKLDYEDIVGGIPCRFKYTKVKPLDYGLDSHEILMADDTDLRKIIPLKRLNPYREDQGELPPHKRRQNFKPSNNQWNNNNRNKRDNNKRNNNRNNKK</sequence>
<comment type="similarity">
    <text evidence="1">Belongs to the KRI1 family.</text>
</comment>
<feature type="compositionally biased region" description="Basic and acidic residues" evidence="2">
    <location>
        <begin position="277"/>
        <end position="293"/>
    </location>
</feature>
<dbReference type="GO" id="GO:0000447">
    <property type="term" value="P:endonucleolytic cleavage in ITS1 to separate SSU-rRNA from 5.8S rRNA and LSU-rRNA from tricistronic rRNA transcript (SSU-rRNA, 5.8S rRNA, LSU-rRNA)"/>
    <property type="evidence" value="ECO:0007669"/>
    <property type="project" value="TreeGrafter"/>
</dbReference>
<proteinExistence type="inferred from homology"/>
<evidence type="ECO:0000259" key="3">
    <source>
        <dbReference type="Pfam" id="PF12936"/>
    </source>
</evidence>
<feature type="compositionally biased region" description="Acidic residues" evidence="2">
    <location>
        <begin position="14"/>
        <end position="29"/>
    </location>
</feature>
<feature type="region of interest" description="Disordered" evidence="2">
    <location>
        <begin position="208"/>
        <end position="293"/>
    </location>
</feature>
<feature type="compositionally biased region" description="Basic and acidic residues" evidence="2">
    <location>
        <begin position="372"/>
        <end position="391"/>
    </location>
</feature>
<dbReference type="InterPro" id="IPR018034">
    <property type="entry name" value="Kri1"/>
</dbReference>
<feature type="domain" description="Kri1-like C-terminal" evidence="3">
    <location>
        <begin position="396"/>
        <end position="482"/>
    </location>
</feature>
<name>A0A6B2L1D2_9EUKA</name>
<accession>A0A6B2L1D2</accession>
<reference evidence="4" key="1">
    <citation type="journal article" date="2020" name="J. Eukaryot. Microbiol.">
        <title>De novo Sequencing, Assembly and Annotation of the Transcriptome for the Free-Living Testate Amoeba Arcella intermedia.</title>
        <authorList>
            <person name="Ribeiro G.M."/>
            <person name="Porfirio-Sousa A.L."/>
            <person name="Maurer-Alcala X.X."/>
            <person name="Katz L.A."/>
            <person name="Lahr D.J.G."/>
        </authorList>
    </citation>
    <scope>NUCLEOTIDE SEQUENCE</scope>
</reference>
<organism evidence="4">
    <name type="scientific">Arcella intermedia</name>
    <dbReference type="NCBI Taxonomy" id="1963864"/>
    <lineage>
        <taxon>Eukaryota</taxon>
        <taxon>Amoebozoa</taxon>
        <taxon>Tubulinea</taxon>
        <taxon>Elardia</taxon>
        <taxon>Arcellinida</taxon>
        <taxon>Sphaerothecina</taxon>
        <taxon>Arcellidae</taxon>
        <taxon>Arcella</taxon>
    </lineage>
</organism>
<feature type="compositionally biased region" description="Acidic residues" evidence="2">
    <location>
        <begin position="346"/>
        <end position="362"/>
    </location>
</feature>
<protein>
    <recommendedName>
        <fullName evidence="3">Kri1-like C-terminal domain-containing protein</fullName>
    </recommendedName>
</protein>
<feature type="compositionally biased region" description="Basic residues" evidence="2">
    <location>
        <begin position="267"/>
        <end position="276"/>
    </location>
</feature>
<feature type="region of interest" description="Disordered" evidence="2">
    <location>
        <begin position="346"/>
        <end position="391"/>
    </location>
</feature>
<dbReference type="EMBL" id="GIBP01001854">
    <property type="protein sequence ID" value="NDV30823.1"/>
    <property type="molecule type" value="Transcribed_RNA"/>
</dbReference>
<dbReference type="AlphaFoldDB" id="A0A6B2L1D2"/>
<evidence type="ECO:0000256" key="1">
    <source>
        <dbReference type="ARBA" id="ARBA00007473"/>
    </source>
</evidence>
<evidence type="ECO:0000256" key="2">
    <source>
        <dbReference type="SAM" id="MobiDB-lite"/>
    </source>
</evidence>
<dbReference type="GO" id="GO:0005730">
    <property type="term" value="C:nucleolus"/>
    <property type="evidence" value="ECO:0007669"/>
    <property type="project" value="TreeGrafter"/>
</dbReference>
<feature type="compositionally biased region" description="Acidic residues" evidence="2">
    <location>
        <begin position="215"/>
        <end position="224"/>
    </location>
</feature>
<dbReference type="Pfam" id="PF12936">
    <property type="entry name" value="Kri1_C"/>
    <property type="match status" value="1"/>
</dbReference>
<feature type="compositionally biased region" description="Basic and acidic residues" evidence="2">
    <location>
        <begin position="254"/>
        <end position="266"/>
    </location>
</feature>
<feature type="region of interest" description="Disordered" evidence="2">
    <location>
        <begin position="1"/>
        <end position="29"/>
    </location>
</feature>
<dbReference type="PANTHER" id="PTHR14490">
    <property type="entry name" value="ZINC FINGER, ZZ TYPE"/>
    <property type="match status" value="1"/>
</dbReference>
<evidence type="ECO:0000313" key="4">
    <source>
        <dbReference type="EMBL" id="NDV30823.1"/>
    </source>
</evidence>
<feature type="region of interest" description="Disordered" evidence="2">
    <location>
        <begin position="458"/>
        <end position="502"/>
    </location>
</feature>
<dbReference type="PANTHER" id="PTHR14490:SF5">
    <property type="entry name" value="PROTEIN KRI1 HOMOLOG"/>
    <property type="match status" value="1"/>
</dbReference>
<dbReference type="Pfam" id="PF05178">
    <property type="entry name" value="Kri1"/>
    <property type="match status" value="1"/>
</dbReference>
<dbReference type="GO" id="GO:0030686">
    <property type="term" value="C:90S preribosome"/>
    <property type="evidence" value="ECO:0007669"/>
    <property type="project" value="TreeGrafter"/>
</dbReference>
<feature type="compositionally biased region" description="Basic and acidic residues" evidence="2">
    <location>
        <begin position="225"/>
        <end position="242"/>
    </location>
</feature>